<dbReference type="AlphaFoldDB" id="A0A3P3ZMB4"/>
<dbReference type="EMBL" id="UOYP01000100">
    <property type="protein sequence ID" value="VAY87270.1"/>
    <property type="molecule type" value="Genomic_DNA"/>
</dbReference>
<feature type="compositionally biased region" description="Polar residues" evidence="1">
    <location>
        <begin position="93"/>
        <end position="112"/>
    </location>
</feature>
<gene>
    <name evidence="2" type="ORF">CARN8_1890002</name>
</gene>
<evidence type="ECO:0000313" key="2">
    <source>
        <dbReference type="EMBL" id="VAY87270.1"/>
    </source>
</evidence>
<sequence length="140" mass="14934">MFLLLAWALGFSLMTGISWLHLAESLGATCENLFRRFNSKRSVAIDRRVGRRAGEQRQTLVQEARITGRSRAFAGVAGHYPDRAFHAGGTGTSGAPVQGSSRFHPASPQTPGRGQFCTGIGEPGIAGIHVAPDRTKIGGF</sequence>
<organism evidence="2">
    <name type="scientific">mine drainage metagenome</name>
    <dbReference type="NCBI Taxonomy" id="410659"/>
    <lineage>
        <taxon>unclassified sequences</taxon>
        <taxon>metagenomes</taxon>
        <taxon>ecological metagenomes</taxon>
    </lineage>
</organism>
<evidence type="ECO:0000256" key="1">
    <source>
        <dbReference type="SAM" id="MobiDB-lite"/>
    </source>
</evidence>
<feature type="region of interest" description="Disordered" evidence="1">
    <location>
        <begin position="87"/>
        <end position="112"/>
    </location>
</feature>
<accession>A0A3P3ZMB4</accession>
<reference evidence="2" key="1">
    <citation type="submission" date="2018-10" db="EMBL/GenBank/DDBJ databases">
        <authorList>
            <person name="Plewniak F."/>
        </authorList>
    </citation>
    <scope>NUCLEOTIDE SEQUENCE</scope>
</reference>
<name>A0A3P3ZMB4_9ZZZZ</name>
<proteinExistence type="predicted"/>
<protein>
    <submittedName>
        <fullName evidence="2">Uncharacterized protein</fullName>
    </submittedName>
</protein>